<feature type="domain" description="WxL" evidence="3">
    <location>
        <begin position="39"/>
        <end position="267"/>
    </location>
</feature>
<feature type="compositionally biased region" description="Polar residues" evidence="1">
    <location>
        <begin position="60"/>
        <end position="77"/>
    </location>
</feature>
<comment type="caution">
    <text evidence="4">The sequence shown here is derived from an EMBL/GenBank/DDBJ whole genome shotgun (WGS) entry which is preliminary data.</text>
</comment>
<keyword evidence="5" id="KW-1185">Reference proteome</keyword>
<feature type="region of interest" description="Disordered" evidence="1">
    <location>
        <begin position="47"/>
        <end position="77"/>
    </location>
</feature>
<dbReference type="eggNOG" id="ENOG50306U6">
    <property type="taxonomic scope" value="Bacteria"/>
</dbReference>
<dbReference type="AlphaFoldDB" id="R3WRL7"/>
<dbReference type="STRING" id="317735.RU98_GL000865"/>
<evidence type="ECO:0000259" key="3">
    <source>
        <dbReference type="Pfam" id="PF13731"/>
    </source>
</evidence>
<name>R3WRL7_9ENTE</name>
<evidence type="ECO:0000256" key="2">
    <source>
        <dbReference type="SAM" id="SignalP"/>
    </source>
</evidence>
<dbReference type="InterPro" id="IPR027994">
    <property type="entry name" value="WxL_dom"/>
</dbReference>
<keyword evidence="2" id="KW-0732">Signal</keyword>
<organism evidence="4 5">
    <name type="scientific">Enterococcus caccae ATCC BAA-1240</name>
    <dbReference type="NCBI Taxonomy" id="1158612"/>
    <lineage>
        <taxon>Bacteria</taxon>
        <taxon>Bacillati</taxon>
        <taxon>Bacillota</taxon>
        <taxon>Bacilli</taxon>
        <taxon>Lactobacillales</taxon>
        <taxon>Enterococcaceae</taxon>
        <taxon>Enterococcus</taxon>
    </lineage>
</organism>
<protein>
    <recommendedName>
        <fullName evidence="3">WxL domain-containing protein</fullName>
    </recommendedName>
</protein>
<proteinExistence type="predicted"/>
<gene>
    <name evidence="4" type="ORF">UC7_00464</name>
</gene>
<sequence>MKLTNKLCSAALLAAVGVSIALPSITKAAEEPEQAISTNKGDMDIQFTRNTADDTDTTRPELTNSDGTPVTDLTSGTVTRPLTPAVFGIQDVTPLSFGEHAIVTDGNTREFWAKNYKETNGEMANNVVIKDVRSTLNHNYTLTAQITKPMTTTVTEGNTSVERKLEGATLTYSNIQRQTNVADEIALSPDAVAPTVTVKEDAPEAVVNNTNAATPDKGQGQTYIQFGKLNAAGDTASDKSVKLTVGKDQTIFEGQYKGEVTWVLSATK</sequence>
<feature type="signal peptide" evidence="2">
    <location>
        <begin position="1"/>
        <end position="28"/>
    </location>
</feature>
<evidence type="ECO:0000313" key="4">
    <source>
        <dbReference type="EMBL" id="EOL50471.1"/>
    </source>
</evidence>
<evidence type="ECO:0000313" key="5">
    <source>
        <dbReference type="Proteomes" id="UP000013840"/>
    </source>
</evidence>
<dbReference type="EMBL" id="AJAU01000005">
    <property type="protein sequence ID" value="EOL50471.1"/>
    <property type="molecule type" value="Genomic_DNA"/>
</dbReference>
<dbReference type="Proteomes" id="UP000013840">
    <property type="component" value="Unassembled WGS sequence"/>
</dbReference>
<accession>R3WRL7</accession>
<dbReference type="RefSeq" id="WP_010770647.1">
    <property type="nucleotide sequence ID" value="NZ_KB946332.1"/>
</dbReference>
<reference evidence="4 5" key="1">
    <citation type="submission" date="2013-02" db="EMBL/GenBank/DDBJ databases">
        <title>The Genome Sequence of Enterococcus caccae BAA-1240.</title>
        <authorList>
            <consortium name="The Broad Institute Genome Sequencing Platform"/>
            <consortium name="The Broad Institute Genome Sequencing Center for Infectious Disease"/>
            <person name="Earl A.M."/>
            <person name="Gilmore M.S."/>
            <person name="Lebreton F."/>
            <person name="Walker B."/>
            <person name="Young S.K."/>
            <person name="Zeng Q."/>
            <person name="Gargeya S."/>
            <person name="Fitzgerald M."/>
            <person name="Haas B."/>
            <person name="Abouelleil A."/>
            <person name="Alvarado L."/>
            <person name="Arachchi H.M."/>
            <person name="Berlin A.M."/>
            <person name="Chapman S.B."/>
            <person name="Dewar J."/>
            <person name="Goldberg J."/>
            <person name="Griggs A."/>
            <person name="Gujja S."/>
            <person name="Hansen M."/>
            <person name="Howarth C."/>
            <person name="Imamovic A."/>
            <person name="Larimer J."/>
            <person name="McCowan C."/>
            <person name="Murphy C."/>
            <person name="Neiman D."/>
            <person name="Pearson M."/>
            <person name="Priest M."/>
            <person name="Roberts A."/>
            <person name="Saif S."/>
            <person name="Shea T."/>
            <person name="Sisk P."/>
            <person name="Sykes S."/>
            <person name="Wortman J."/>
            <person name="Nusbaum C."/>
            <person name="Birren B."/>
        </authorList>
    </citation>
    <scope>NUCLEOTIDE SEQUENCE [LARGE SCALE GENOMIC DNA]</scope>
    <source>
        <strain evidence="4 5">ATCC BAA-1240</strain>
    </source>
</reference>
<dbReference type="PATRIC" id="fig|1158612.3.peg.469"/>
<evidence type="ECO:0000256" key="1">
    <source>
        <dbReference type="SAM" id="MobiDB-lite"/>
    </source>
</evidence>
<dbReference type="Pfam" id="PF13731">
    <property type="entry name" value="WxL"/>
    <property type="match status" value="1"/>
</dbReference>
<dbReference type="OrthoDB" id="2180629at2"/>
<feature type="chain" id="PRO_5004363560" description="WxL domain-containing protein" evidence="2">
    <location>
        <begin position="29"/>
        <end position="268"/>
    </location>
</feature>